<dbReference type="PRINTS" id="PR00100">
    <property type="entry name" value="AOTCASE"/>
</dbReference>
<dbReference type="AlphaFoldDB" id="A0A497ESS0"/>
<accession>A0A497ESS0</accession>
<dbReference type="InterPro" id="IPR036901">
    <property type="entry name" value="Asp/Orn_carbamoylTrfase_sf"/>
</dbReference>
<evidence type="ECO:0000256" key="4">
    <source>
        <dbReference type="ARBA" id="ARBA00048772"/>
    </source>
</evidence>
<evidence type="ECO:0000256" key="5">
    <source>
        <dbReference type="HAMAP-Rule" id="MF_01109"/>
    </source>
</evidence>
<dbReference type="HAMAP" id="MF_01109">
    <property type="entry name" value="OTCase"/>
    <property type="match status" value="1"/>
</dbReference>
<dbReference type="PANTHER" id="PTHR45753">
    <property type="entry name" value="ORNITHINE CARBAMOYLTRANSFERASE, MITOCHONDRIAL"/>
    <property type="match status" value="1"/>
</dbReference>
<feature type="binding site" evidence="5">
    <location>
        <begin position="136"/>
        <end position="139"/>
    </location>
    <ligand>
        <name>carbamoyl phosphate</name>
        <dbReference type="ChEBI" id="CHEBI:58228"/>
    </ligand>
</feature>
<dbReference type="NCBIfam" id="NF001986">
    <property type="entry name" value="PRK00779.1"/>
    <property type="match status" value="1"/>
</dbReference>
<comment type="subcellular location">
    <subcellularLocation>
        <location evidence="5">Cytoplasm</location>
    </subcellularLocation>
</comment>
<dbReference type="FunFam" id="3.40.50.1370:FF:000008">
    <property type="entry name" value="Ornithine carbamoyltransferase"/>
    <property type="match status" value="1"/>
</dbReference>
<evidence type="ECO:0000259" key="7">
    <source>
        <dbReference type="Pfam" id="PF02729"/>
    </source>
</evidence>
<organism evidence="8 9">
    <name type="scientific">Thermoproteota archaeon</name>
    <dbReference type="NCBI Taxonomy" id="2056631"/>
    <lineage>
        <taxon>Archaea</taxon>
        <taxon>Thermoproteota</taxon>
    </lineage>
</organism>
<feature type="domain" description="Aspartate/ornithine carbamoyltransferase carbamoyl-P binding" evidence="7">
    <location>
        <begin position="8"/>
        <end position="149"/>
    </location>
</feature>
<evidence type="ECO:0000256" key="2">
    <source>
        <dbReference type="ARBA" id="ARBA00013007"/>
    </source>
</evidence>
<name>A0A497ESS0_9CREN</name>
<dbReference type="InterPro" id="IPR024904">
    <property type="entry name" value="OTCase_ArgI"/>
</dbReference>
<reference evidence="8 9" key="1">
    <citation type="submission" date="2018-06" db="EMBL/GenBank/DDBJ databases">
        <title>Extensive metabolic versatility and redundancy in microbially diverse, dynamic hydrothermal sediments.</title>
        <authorList>
            <person name="Dombrowski N."/>
            <person name="Teske A."/>
            <person name="Baker B.J."/>
        </authorList>
    </citation>
    <scope>NUCLEOTIDE SEQUENCE [LARGE SCALE GENOMIC DNA]</scope>
    <source>
        <strain evidence="8">B30_G17</strain>
    </source>
</reference>
<dbReference type="GO" id="GO:0005737">
    <property type="term" value="C:cytoplasm"/>
    <property type="evidence" value="ECO:0007669"/>
    <property type="project" value="UniProtKB-SubCell"/>
</dbReference>
<evidence type="ECO:0000256" key="1">
    <source>
        <dbReference type="ARBA" id="ARBA00007805"/>
    </source>
</evidence>
<dbReference type="Pfam" id="PF00185">
    <property type="entry name" value="OTCace"/>
    <property type="match status" value="1"/>
</dbReference>
<evidence type="ECO:0000256" key="3">
    <source>
        <dbReference type="ARBA" id="ARBA00022679"/>
    </source>
</evidence>
<comment type="catalytic activity">
    <reaction evidence="4 5">
        <text>carbamoyl phosphate + L-ornithine = L-citrulline + phosphate + H(+)</text>
        <dbReference type="Rhea" id="RHEA:19513"/>
        <dbReference type="ChEBI" id="CHEBI:15378"/>
        <dbReference type="ChEBI" id="CHEBI:43474"/>
        <dbReference type="ChEBI" id="CHEBI:46911"/>
        <dbReference type="ChEBI" id="CHEBI:57743"/>
        <dbReference type="ChEBI" id="CHEBI:58228"/>
        <dbReference type="EC" id="2.1.3.3"/>
    </reaction>
</comment>
<comment type="caution">
    <text evidence="8">The sequence shown here is derived from an EMBL/GenBank/DDBJ whole genome shotgun (WGS) entry which is preliminary data.</text>
</comment>
<feature type="binding site" evidence="5">
    <location>
        <position position="109"/>
    </location>
    <ligand>
        <name>carbamoyl phosphate</name>
        <dbReference type="ChEBI" id="CHEBI:58228"/>
    </ligand>
</feature>
<dbReference type="EMBL" id="QMQY01000073">
    <property type="protein sequence ID" value="RLE50082.1"/>
    <property type="molecule type" value="Genomic_DNA"/>
</dbReference>
<keyword evidence="3 5" id="KW-0808">Transferase</keyword>
<dbReference type="PANTHER" id="PTHR45753:SF3">
    <property type="entry name" value="ORNITHINE TRANSCARBAMYLASE, MITOCHONDRIAL"/>
    <property type="match status" value="1"/>
</dbReference>
<dbReference type="NCBIfam" id="TIGR00658">
    <property type="entry name" value="orni_carb_tr"/>
    <property type="match status" value="1"/>
</dbReference>
<sequence length="312" mass="35057">MMVKLKGRDFLTLQDFSPQELISILDYARQLKVRFYAGERIIPLLRGKTLAMIFQKPSTRTRISFEVAMYQLGGYALYLNWNDLQLRRGETIEDTARVLSRYVDGIMARVYDHEDLISLANAASIPVINGLSDMYHPCQIISDMLTIWEKKGKLSGVNVAYLGDGANNVCHSLITGCSKLGLNIKVACPKGYEPKREVLENAYKNAEISGSTIEVIHSPTEAVKDADVIYTDVWISMGQEAEAEKRLRVFPPFQVNSSLLKHAPQDVIVMHCLPAHRGQEITDEVIDGPKSIVWDQAENRLHVQKALLALLL</sequence>
<dbReference type="PRINTS" id="PR00102">
    <property type="entry name" value="OTCASE"/>
</dbReference>
<feature type="binding site" evidence="5">
    <location>
        <position position="300"/>
    </location>
    <ligand>
        <name>carbamoyl phosphate</name>
        <dbReference type="ChEBI" id="CHEBI:58228"/>
    </ligand>
</feature>
<feature type="binding site" evidence="5">
    <location>
        <begin position="272"/>
        <end position="273"/>
    </location>
    <ligand>
        <name>carbamoyl phosphate</name>
        <dbReference type="ChEBI" id="CHEBI:58228"/>
    </ligand>
</feature>
<dbReference type="Gene3D" id="3.40.50.1370">
    <property type="entry name" value="Aspartate/ornithine carbamoyltransferase"/>
    <property type="match status" value="2"/>
</dbReference>
<evidence type="ECO:0000313" key="8">
    <source>
        <dbReference type="EMBL" id="RLE50082.1"/>
    </source>
</evidence>
<feature type="binding site" evidence="5">
    <location>
        <position position="168"/>
    </location>
    <ligand>
        <name>L-ornithine</name>
        <dbReference type="ChEBI" id="CHEBI:46911"/>
    </ligand>
</feature>
<keyword evidence="5" id="KW-0963">Cytoplasm</keyword>
<dbReference type="GO" id="GO:0019240">
    <property type="term" value="P:citrulline biosynthetic process"/>
    <property type="evidence" value="ECO:0007669"/>
    <property type="project" value="TreeGrafter"/>
</dbReference>
<dbReference type="SUPFAM" id="SSF53671">
    <property type="entry name" value="Aspartate/ornithine carbamoyltransferase"/>
    <property type="match status" value="1"/>
</dbReference>
<protein>
    <recommendedName>
        <fullName evidence="2 5">Ornithine carbamoyltransferase</fullName>
        <shortName evidence="5">OTCase</shortName>
        <ecNumber evidence="2 5">2.1.3.3</ecNumber>
    </recommendedName>
</protein>
<feature type="binding site" evidence="5">
    <location>
        <position position="85"/>
    </location>
    <ligand>
        <name>carbamoyl phosphate</name>
        <dbReference type="ChEBI" id="CHEBI:58228"/>
    </ligand>
</feature>
<comment type="similarity">
    <text evidence="1 5">Belongs to the aspartate/ornithine carbamoyltransferase superfamily. OTCase family.</text>
</comment>
<dbReference type="PROSITE" id="PS00097">
    <property type="entry name" value="CARBAMOYLTRANSFERASE"/>
    <property type="match status" value="1"/>
</dbReference>
<dbReference type="Proteomes" id="UP000281962">
    <property type="component" value="Unassembled WGS sequence"/>
</dbReference>
<dbReference type="EC" id="2.1.3.3" evidence="2 5"/>
<dbReference type="InterPro" id="IPR006130">
    <property type="entry name" value="Asp/Orn_carbamoylTrfase"/>
</dbReference>
<feature type="binding site" evidence="5">
    <location>
        <position position="232"/>
    </location>
    <ligand>
        <name>L-ornithine</name>
        <dbReference type="ChEBI" id="CHEBI:46911"/>
    </ligand>
</feature>
<dbReference type="InterPro" id="IPR006132">
    <property type="entry name" value="Asp/Orn_carbamoyltranf_P-bd"/>
</dbReference>
<dbReference type="Pfam" id="PF02729">
    <property type="entry name" value="OTCace_N"/>
    <property type="match status" value="1"/>
</dbReference>
<feature type="domain" description="Aspartate/ornithine carbamoyltransferase Asp/Orn-binding" evidence="6">
    <location>
        <begin position="156"/>
        <end position="311"/>
    </location>
</feature>
<feature type="binding site" evidence="5">
    <location>
        <begin position="58"/>
        <end position="61"/>
    </location>
    <ligand>
        <name>carbamoyl phosphate</name>
        <dbReference type="ChEBI" id="CHEBI:58228"/>
    </ligand>
</feature>
<dbReference type="InterPro" id="IPR006131">
    <property type="entry name" value="Asp_carbamoyltransf_Asp/Orn-bd"/>
</dbReference>
<evidence type="ECO:0000313" key="9">
    <source>
        <dbReference type="Proteomes" id="UP000281962"/>
    </source>
</evidence>
<evidence type="ECO:0000259" key="6">
    <source>
        <dbReference type="Pfam" id="PF00185"/>
    </source>
</evidence>
<dbReference type="InterPro" id="IPR002292">
    <property type="entry name" value="Orn/put_carbamltrans"/>
</dbReference>
<feature type="binding site" evidence="5">
    <location>
        <begin position="236"/>
        <end position="237"/>
    </location>
    <ligand>
        <name>L-ornithine</name>
        <dbReference type="ChEBI" id="CHEBI:46911"/>
    </ligand>
</feature>
<dbReference type="GO" id="GO:0016597">
    <property type="term" value="F:amino acid binding"/>
    <property type="evidence" value="ECO:0007669"/>
    <property type="project" value="InterPro"/>
</dbReference>
<dbReference type="GO" id="GO:0004585">
    <property type="term" value="F:ornithine carbamoyltransferase activity"/>
    <property type="evidence" value="ECO:0007669"/>
    <property type="project" value="UniProtKB-UniRule"/>
</dbReference>
<dbReference type="GO" id="GO:0042450">
    <property type="term" value="P:L-arginine biosynthetic process via ornithine"/>
    <property type="evidence" value="ECO:0007669"/>
    <property type="project" value="UniProtKB-UniRule"/>
</dbReference>
<gene>
    <name evidence="8" type="primary">argF</name>
    <name evidence="8" type="ORF">DRJ21_01970</name>
</gene>
<proteinExistence type="inferred from homology"/>